<dbReference type="CDD" id="cd06580">
    <property type="entry name" value="TM_PBP1_transp_TpRbsC_like"/>
    <property type="match status" value="1"/>
</dbReference>
<protein>
    <submittedName>
        <fullName evidence="7">ABC transporter permease</fullName>
    </submittedName>
</protein>
<feature type="transmembrane region" description="Helical" evidence="6">
    <location>
        <begin position="164"/>
        <end position="185"/>
    </location>
</feature>
<sequence length="420" mass="43339">MSTDTTSAPTKKPSADEPAGLSSQILREIMGGGAVRTVLAILCGFIVGAILIIATSEEVAQVSGYFFSRPMDTVSAAWAAVSGGYGALFRGSIFNPDANSFAASVRPITETLRLGAPLIAAGLGIALSFRVGLFNIGGQGQLLLGVVFASYASFAWPLPYGLHLIVAVVFGILGAALWGSIVGLLKATTGAHEVIVTIMLNYVAFNLVTWLMRSGFLHDDAAGGNPQTVAPLDTAQLPPILGPGFSLHAGFLLVVAATIFYWWLMERSTIGYRFRTVGLNPNAARTAGMNVPKIYVVAMAASAAFVGIAGVNQTLGRAGGVTPSIDAGIGFDGITVALLGGGGAVGIFFAGLLFGAMKAGSPMMQIADVSPEVLLVVQGVIVLFIAAPPLVRAIFRLPTPVPAGPIKTFVKSLFTRGKNS</sequence>
<feature type="transmembrane region" description="Helical" evidence="6">
    <location>
        <begin position="374"/>
        <end position="395"/>
    </location>
</feature>
<dbReference type="Proteomes" id="UP000272015">
    <property type="component" value="Unassembled WGS sequence"/>
</dbReference>
<comment type="caution">
    <text evidence="7">The sequence shown here is derived from an EMBL/GenBank/DDBJ whole genome shotgun (WGS) entry which is preliminary data.</text>
</comment>
<feature type="transmembrane region" description="Helical" evidence="6">
    <location>
        <begin position="75"/>
        <end position="94"/>
    </location>
</feature>
<dbReference type="EMBL" id="QZVS01000087">
    <property type="protein sequence ID" value="RJT87766.1"/>
    <property type="molecule type" value="Genomic_DNA"/>
</dbReference>
<feature type="transmembrane region" description="Helical" evidence="6">
    <location>
        <begin position="194"/>
        <end position="212"/>
    </location>
</feature>
<evidence type="ECO:0000256" key="5">
    <source>
        <dbReference type="ARBA" id="ARBA00023136"/>
    </source>
</evidence>
<dbReference type="GO" id="GO:0022857">
    <property type="term" value="F:transmembrane transporter activity"/>
    <property type="evidence" value="ECO:0007669"/>
    <property type="project" value="InterPro"/>
</dbReference>
<evidence type="ECO:0000256" key="1">
    <source>
        <dbReference type="ARBA" id="ARBA00004651"/>
    </source>
</evidence>
<feature type="transmembrane region" description="Helical" evidence="6">
    <location>
        <begin position="294"/>
        <end position="313"/>
    </location>
</feature>
<reference evidence="7 8" key="1">
    <citation type="submission" date="2018-09" db="EMBL/GenBank/DDBJ databases">
        <title>Novel species of Cryobacterium.</title>
        <authorList>
            <person name="Liu Q."/>
            <person name="Xin Y.-H."/>
        </authorList>
    </citation>
    <scope>NUCLEOTIDE SEQUENCE [LARGE SCALE GENOMIC DNA]</scope>
    <source>
        <strain evidence="7 8">Hh39</strain>
    </source>
</reference>
<comment type="subcellular location">
    <subcellularLocation>
        <location evidence="1">Cell membrane</location>
        <topology evidence="1">Multi-pass membrane protein</topology>
    </subcellularLocation>
</comment>
<evidence type="ECO:0000256" key="2">
    <source>
        <dbReference type="ARBA" id="ARBA00022475"/>
    </source>
</evidence>
<keyword evidence="4 6" id="KW-1133">Transmembrane helix</keyword>
<evidence type="ECO:0000313" key="8">
    <source>
        <dbReference type="Proteomes" id="UP000272015"/>
    </source>
</evidence>
<dbReference type="InterPro" id="IPR001851">
    <property type="entry name" value="ABC_transp_permease"/>
</dbReference>
<keyword evidence="5 6" id="KW-0472">Membrane</keyword>
<evidence type="ECO:0000313" key="7">
    <source>
        <dbReference type="EMBL" id="RJT87766.1"/>
    </source>
</evidence>
<gene>
    <name evidence="7" type="ORF">D6T64_12940</name>
</gene>
<dbReference type="PANTHER" id="PTHR47089">
    <property type="entry name" value="ABC TRANSPORTER, PERMEASE PROTEIN"/>
    <property type="match status" value="1"/>
</dbReference>
<feature type="transmembrane region" description="Helical" evidence="6">
    <location>
        <begin position="33"/>
        <end position="54"/>
    </location>
</feature>
<evidence type="ECO:0000256" key="6">
    <source>
        <dbReference type="SAM" id="Phobius"/>
    </source>
</evidence>
<dbReference type="AlphaFoldDB" id="A0A3A5MNX9"/>
<dbReference type="GO" id="GO:0005886">
    <property type="term" value="C:plasma membrane"/>
    <property type="evidence" value="ECO:0007669"/>
    <property type="project" value="UniProtKB-SubCell"/>
</dbReference>
<keyword evidence="8" id="KW-1185">Reference proteome</keyword>
<feature type="transmembrane region" description="Helical" evidence="6">
    <location>
        <begin position="333"/>
        <end position="354"/>
    </location>
</feature>
<name>A0A3A5MNX9_9MICO</name>
<dbReference type="RefSeq" id="WP_119975101.1">
    <property type="nucleotide sequence ID" value="NZ_JBHSQA010000011.1"/>
</dbReference>
<dbReference type="Pfam" id="PF02653">
    <property type="entry name" value="BPD_transp_2"/>
    <property type="match status" value="1"/>
</dbReference>
<keyword evidence="3 6" id="KW-0812">Transmembrane</keyword>
<keyword evidence="2" id="KW-1003">Cell membrane</keyword>
<dbReference type="OrthoDB" id="45037at2"/>
<organism evidence="7 8">
    <name type="scientific">Cryobacterium melibiosiphilum</name>
    <dbReference type="NCBI Taxonomy" id="995039"/>
    <lineage>
        <taxon>Bacteria</taxon>
        <taxon>Bacillati</taxon>
        <taxon>Actinomycetota</taxon>
        <taxon>Actinomycetes</taxon>
        <taxon>Micrococcales</taxon>
        <taxon>Microbacteriaceae</taxon>
        <taxon>Cryobacterium</taxon>
    </lineage>
</organism>
<feature type="transmembrane region" description="Helical" evidence="6">
    <location>
        <begin position="114"/>
        <end position="133"/>
    </location>
</feature>
<accession>A0A3A5MNX9</accession>
<proteinExistence type="predicted"/>
<evidence type="ECO:0000256" key="4">
    <source>
        <dbReference type="ARBA" id="ARBA00022989"/>
    </source>
</evidence>
<dbReference type="PANTHER" id="PTHR47089:SF1">
    <property type="entry name" value="GUANOSINE ABC TRANSPORTER PERMEASE PROTEIN NUPP"/>
    <property type="match status" value="1"/>
</dbReference>
<feature type="transmembrane region" description="Helical" evidence="6">
    <location>
        <begin position="245"/>
        <end position="264"/>
    </location>
</feature>
<evidence type="ECO:0000256" key="3">
    <source>
        <dbReference type="ARBA" id="ARBA00022692"/>
    </source>
</evidence>